<dbReference type="Proteomes" id="UP000050668">
    <property type="component" value="Unassembled WGS sequence"/>
</dbReference>
<name>A0ABR5K027_9BACI</name>
<keyword evidence="1" id="KW-0472">Membrane</keyword>
<feature type="chain" id="PRO_5045163789" evidence="2">
    <location>
        <begin position="26"/>
        <end position="250"/>
    </location>
</feature>
<evidence type="ECO:0000256" key="2">
    <source>
        <dbReference type="SAM" id="SignalP"/>
    </source>
</evidence>
<keyword evidence="4" id="KW-1185">Reference proteome</keyword>
<feature type="transmembrane region" description="Helical" evidence="1">
    <location>
        <begin position="159"/>
        <end position="180"/>
    </location>
</feature>
<keyword evidence="1" id="KW-1133">Transmembrane helix</keyword>
<dbReference type="EMBL" id="LGRV01000003">
    <property type="protein sequence ID" value="KOS68267.1"/>
    <property type="molecule type" value="Genomic_DNA"/>
</dbReference>
<dbReference type="PROSITE" id="PS51257">
    <property type="entry name" value="PROKAR_LIPOPROTEIN"/>
    <property type="match status" value="1"/>
</dbReference>
<feature type="signal peptide" evidence="2">
    <location>
        <begin position="1"/>
        <end position="25"/>
    </location>
</feature>
<protein>
    <submittedName>
        <fullName evidence="3">Uncharacterized protein</fullName>
    </submittedName>
</protein>
<comment type="caution">
    <text evidence="3">The sequence shown here is derived from an EMBL/GenBank/DDBJ whole genome shotgun (WGS) entry which is preliminary data.</text>
</comment>
<evidence type="ECO:0000256" key="1">
    <source>
        <dbReference type="SAM" id="Phobius"/>
    </source>
</evidence>
<gene>
    <name evidence="3" type="ORF">AEA09_06665</name>
</gene>
<keyword evidence="1" id="KW-0812">Transmembrane</keyword>
<feature type="transmembrane region" description="Helical" evidence="1">
    <location>
        <begin position="213"/>
        <end position="234"/>
    </location>
</feature>
<accession>A0ABR5K027</accession>
<evidence type="ECO:0000313" key="3">
    <source>
        <dbReference type="EMBL" id="KOS68267.1"/>
    </source>
</evidence>
<keyword evidence="2" id="KW-0732">Signal</keyword>
<evidence type="ECO:0000313" key="4">
    <source>
        <dbReference type="Proteomes" id="UP000050668"/>
    </source>
</evidence>
<reference evidence="4" key="1">
    <citation type="submission" date="2015-07" db="EMBL/GenBank/DDBJ databases">
        <title>Fjat-14205 dsm 2895.</title>
        <authorList>
            <person name="Liu B."/>
            <person name="Wang J."/>
            <person name="Zhu Y."/>
            <person name="Liu G."/>
            <person name="Chen Q."/>
            <person name="Chen Z."/>
            <person name="Lan J."/>
            <person name="Che J."/>
            <person name="Ge C."/>
            <person name="Shi H."/>
            <person name="Pan Z."/>
            <person name="Liu X."/>
        </authorList>
    </citation>
    <scope>NUCLEOTIDE SEQUENCE [LARGE SCALE GENOMIC DNA]</scope>
    <source>
        <strain evidence="4">DSM 25560</strain>
    </source>
</reference>
<sequence length="250" mass="28673">MMVACIRSQQVFVLVVCMLSLVLGACSEEQEKTEAYVEEVKEKGQVIGFHKVNAYTTEKEVRGEVNSTRFVLVDMFDQHGNYVETEVGHYHTIEAETPLTGVRRAMQTEPLTLFLEDVQLIHSSNLTLSSSEQERLQQYIKATLRDQFAQQNNSAYKEILFINVSMLIMIFSLFIVGLIFKRFKWHVKFAQKILAGILSTILLYLQLKGIGAYSTTSFFSILLVFYCILGYQLVQDVKQRTKEKVSQNEI</sequence>
<proteinExistence type="predicted"/>
<dbReference type="RefSeq" id="WP_053583087.1">
    <property type="nucleotide sequence ID" value="NZ_LGRV01000003.1"/>
</dbReference>
<organism evidence="3 4">
    <name type="scientific">Lysinibacillus contaminans</name>
    <dbReference type="NCBI Taxonomy" id="1293441"/>
    <lineage>
        <taxon>Bacteria</taxon>
        <taxon>Bacillati</taxon>
        <taxon>Bacillota</taxon>
        <taxon>Bacilli</taxon>
        <taxon>Bacillales</taxon>
        <taxon>Bacillaceae</taxon>
        <taxon>Lysinibacillus</taxon>
    </lineage>
</organism>